<evidence type="ECO:0000313" key="1">
    <source>
        <dbReference type="EMBL" id="KZN44954.1"/>
    </source>
</evidence>
<dbReference type="PATRIC" id="fig|1365253.3.peg.3726"/>
<protein>
    <recommendedName>
        <fullName evidence="3">ADP-ribosylglycohydrolase</fullName>
    </recommendedName>
</protein>
<evidence type="ECO:0000313" key="2">
    <source>
        <dbReference type="Proteomes" id="UP000076587"/>
    </source>
</evidence>
<organism evidence="1 2">
    <name type="scientific">Pseudoalteromonas luteoviolacea NCIMB 1942</name>
    <dbReference type="NCBI Taxonomy" id="1365253"/>
    <lineage>
        <taxon>Bacteria</taxon>
        <taxon>Pseudomonadati</taxon>
        <taxon>Pseudomonadota</taxon>
        <taxon>Gammaproteobacteria</taxon>
        <taxon>Alteromonadales</taxon>
        <taxon>Pseudoalteromonadaceae</taxon>
        <taxon>Pseudoalteromonas</taxon>
    </lineage>
</organism>
<proteinExistence type="predicted"/>
<dbReference type="Proteomes" id="UP000076587">
    <property type="component" value="Unassembled WGS sequence"/>
</dbReference>
<dbReference type="EMBL" id="AUXT01000183">
    <property type="protein sequence ID" value="KZN44954.1"/>
    <property type="molecule type" value="Genomic_DNA"/>
</dbReference>
<accession>A0A167A3S7</accession>
<evidence type="ECO:0008006" key="3">
    <source>
        <dbReference type="Google" id="ProtNLM"/>
    </source>
</evidence>
<gene>
    <name evidence="1" type="ORF">N482_02845</name>
</gene>
<sequence length="61" mass="6961">MEFGGDVDTISACALGIASLSEEYKNDLPRFLYDELENNDYGKDYLIERAKQLHSIVLTFK</sequence>
<reference evidence="1 2" key="1">
    <citation type="submission" date="2013-07" db="EMBL/GenBank/DDBJ databases">
        <title>Comparative Genomic and Metabolomic Analysis of Twelve Strains of Pseudoalteromonas luteoviolacea.</title>
        <authorList>
            <person name="Vynne N.G."/>
            <person name="Mansson M."/>
            <person name="Gram L."/>
        </authorList>
    </citation>
    <scope>NUCLEOTIDE SEQUENCE [LARGE SCALE GENOMIC DNA]</scope>
    <source>
        <strain evidence="1 2">NCIMB 1942</strain>
    </source>
</reference>
<dbReference type="AlphaFoldDB" id="A0A167A3S7"/>
<name>A0A167A3S7_9GAMM</name>
<comment type="caution">
    <text evidence="1">The sequence shown here is derived from an EMBL/GenBank/DDBJ whole genome shotgun (WGS) entry which is preliminary data.</text>
</comment>